<protein>
    <submittedName>
        <fullName evidence="3">Mavicyanin</fullName>
    </submittedName>
</protein>
<dbReference type="Proteomes" id="UP000436088">
    <property type="component" value="Unassembled WGS sequence"/>
</dbReference>
<evidence type="ECO:0000259" key="2">
    <source>
        <dbReference type="PROSITE" id="PS51038"/>
    </source>
</evidence>
<dbReference type="InterPro" id="IPR043151">
    <property type="entry name" value="BAH_sf"/>
</dbReference>
<proteinExistence type="predicted"/>
<evidence type="ECO:0000313" key="3">
    <source>
        <dbReference type="EMBL" id="KAE8725448.1"/>
    </source>
</evidence>
<keyword evidence="4" id="KW-1185">Reference proteome</keyword>
<dbReference type="PANTHER" id="PTHR31917">
    <property type="entry name" value="AGENET DOMAIN-CONTAINING PROTEIN-RELATED"/>
    <property type="match status" value="1"/>
</dbReference>
<feature type="compositionally biased region" description="Basic and acidic residues" evidence="1">
    <location>
        <begin position="661"/>
        <end position="670"/>
    </location>
</feature>
<dbReference type="InterPro" id="IPR008395">
    <property type="entry name" value="Agenet-like_dom"/>
</dbReference>
<organism evidence="3 4">
    <name type="scientific">Hibiscus syriacus</name>
    <name type="common">Rose of Sharon</name>
    <dbReference type="NCBI Taxonomy" id="106335"/>
    <lineage>
        <taxon>Eukaryota</taxon>
        <taxon>Viridiplantae</taxon>
        <taxon>Streptophyta</taxon>
        <taxon>Embryophyta</taxon>
        <taxon>Tracheophyta</taxon>
        <taxon>Spermatophyta</taxon>
        <taxon>Magnoliopsida</taxon>
        <taxon>eudicotyledons</taxon>
        <taxon>Gunneridae</taxon>
        <taxon>Pentapetalae</taxon>
        <taxon>rosids</taxon>
        <taxon>malvids</taxon>
        <taxon>Malvales</taxon>
        <taxon>Malvaceae</taxon>
        <taxon>Malvoideae</taxon>
        <taxon>Hibiscus</taxon>
    </lineage>
</organism>
<sequence>MSGNSRCFVEWKEEFVSQERGNRVVHYFLKDSSGESIRAVIGTERSARHMFYTVAEEFVIAYGAEHSIHAGFKWRSRREVVDWLTSMLSKQHLEGDRSKSPKHDTSPDCAMLEVSARKALVQRDMSHFSRNLNGQSSDIVWSGSAWTCGKHLKHFPAFCRSGTTIAIQSFVFVMAKGENHYLAYLEDMYEDKRGQKKVKVRWFHHTKEVKGVVPVRNPHPKEVFITPYSQVISAECVDGLASVLTREHYEKCAAVFPDALLARAHVCSRQFRSNKVKQFDLSKLRGYFDQPIFSCLSSTLSSEPDTMSHGLNEEDDEELSAGLNVKLGNKRSRTIRSSQRFVTDNAGNRISSNHLVSYEASCKKIKYALSGKRLLSLEHSASQYWHGSLFKVDEKIELLCQDSGIRGCWFRCTVLQVSKKQMKVQYDDVQDEDGYGNLEERIPICKLAMPDKLGMRYSGRQTVRPAPPSTQKELDLEIGVAVDVWWSDGWWEGVVTGVNSSGDDNVQVYVSGENLFLNIYKKNIRFSRDWDGDHWIDIEARPDILSVISDAISPDMDAKVSMSTTPVMDAKLDGGTIPVEAVVAKTIAEMEKSELAFQDCSDNFGEETGSKEVASLNDGKDGDASDGKKPPPSENGKIANANKLNGVYGYSENNTNTNNSNDDKKIIGGK</sequence>
<dbReference type="SMART" id="SM00743">
    <property type="entry name" value="Agenet"/>
    <property type="match status" value="2"/>
</dbReference>
<feature type="region of interest" description="Disordered" evidence="1">
    <location>
        <begin position="603"/>
        <end position="670"/>
    </location>
</feature>
<dbReference type="PANTHER" id="PTHR31917:SF101">
    <property type="entry name" value="OS07G0607300 PROTEIN"/>
    <property type="match status" value="1"/>
</dbReference>
<dbReference type="Pfam" id="PF05641">
    <property type="entry name" value="Agenet"/>
    <property type="match status" value="1"/>
</dbReference>
<evidence type="ECO:0000313" key="4">
    <source>
        <dbReference type="Proteomes" id="UP000436088"/>
    </source>
</evidence>
<dbReference type="Pfam" id="PF01426">
    <property type="entry name" value="BAH"/>
    <property type="match status" value="1"/>
</dbReference>
<accession>A0A6A3CDD5</accession>
<gene>
    <name evidence="3" type="ORF">F3Y22_tig00008706pilonHSYRG00009</name>
</gene>
<dbReference type="Gene3D" id="2.30.30.490">
    <property type="match status" value="1"/>
</dbReference>
<dbReference type="OrthoDB" id="1883212at2759"/>
<dbReference type="CDD" id="cd20405">
    <property type="entry name" value="Tudor_Agenet_AtDUF_rpt1_3"/>
    <property type="match status" value="1"/>
</dbReference>
<dbReference type="InterPro" id="IPR001025">
    <property type="entry name" value="BAH_dom"/>
</dbReference>
<dbReference type="CDD" id="cd04721">
    <property type="entry name" value="BAH_plant_1"/>
    <property type="match status" value="1"/>
</dbReference>
<feature type="domain" description="BAH" evidence="2">
    <location>
        <begin position="163"/>
        <end position="282"/>
    </location>
</feature>
<dbReference type="InterPro" id="IPR014002">
    <property type="entry name" value="Agenet_dom_plant"/>
</dbReference>
<reference evidence="3" key="1">
    <citation type="submission" date="2019-09" db="EMBL/GenBank/DDBJ databases">
        <title>Draft genome information of white flower Hibiscus syriacus.</title>
        <authorList>
            <person name="Kim Y.-M."/>
        </authorList>
    </citation>
    <scope>NUCLEOTIDE SEQUENCE [LARGE SCALE GENOMIC DNA]</scope>
    <source>
        <strain evidence="3">YM2019G1</strain>
    </source>
</reference>
<dbReference type="AlphaFoldDB" id="A0A6A3CDD5"/>
<feature type="compositionally biased region" description="Basic and acidic residues" evidence="1">
    <location>
        <begin position="618"/>
        <end position="631"/>
    </location>
</feature>
<name>A0A6A3CDD5_HIBSY</name>
<comment type="caution">
    <text evidence="3">The sequence shown here is derived from an EMBL/GenBank/DDBJ whole genome shotgun (WGS) entry which is preliminary data.</text>
</comment>
<dbReference type="SMART" id="SM00439">
    <property type="entry name" value="BAH"/>
    <property type="match status" value="1"/>
</dbReference>
<dbReference type="EMBL" id="VEPZ02000422">
    <property type="protein sequence ID" value="KAE8725448.1"/>
    <property type="molecule type" value="Genomic_DNA"/>
</dbReference>
<dbReference type="GO" id="GO:0003682">
    <property type="term" value="F:chromatin binding"/>
    <property type="evidence" value="ECO:0007669"/>
    <property type="project" value="InterPro"/>
</dbReference>
<evidence type="ECO:0000256" key="1">
    <source>
        <dbReference type="SAM" id="MobiDB-lite"/>
    </source>
</evidence>
<dbReference type="PROSITE" id="PS51038">
    <property type="entry name" value="BAH"/>
    <property type="match status" value="1"/>
</dbReference>